<dbReference type="STRING" id="322104.A3LRF2"/>
<proteinExistence type="predicted"/>
<dbReference type="Proteomes" id="UP000002258">
    <property type="component" value="Chromosome 3"/>
</dbReference>
<evidence type="ECO:0000313" key="1">
    <source>
        <dbReference type="EMBL" id="ABN65374.2"/>
    </source>
</evidence>
<gene>
    <name evidence="1" type="ORF">PICST_30667</name>
</gene>
<organism evidence="1 2">
    <name type="scientific">Scheffersomyces stipitis (strain ATCC 58785 / CBS 6054 / NBRC 10063 / NRRL Y-11545)</name>
    <name type="common">Yeast</name>
    <name type="synonym">Pichia stipitis</name>
    <dbReference type="NCBI Taxonomy" id="322104"/>
    <lineage>
        <taxon>Eukaryota</taxon>
        <taxon>Fungi</taxon>
        <taxon>Dikarya</taxon>
        <taxon>Ascomycota</taxon>
        <taxon>Saccharomycotina</taxon>
        <taxon>Pichiomycetes</taxon>
        <taxon>Debaryomycetaceae</taxon>
        <taxon>Scheffersomyces</taxon>
    </lineage>
</organism>
<dbReference type="OrthoDB" id="2544694at2759"/>
<dbReference type="InParanoid" id="A3LRF2"/>
<dbReference type="RefSeq" id="XP_001383403.2">
    <property type="nucleotide sequence ID" value="XM_001383366.1"/>
</dbReference>
<dbReference type="HOGENOM" id="CLU_127758_0_0_1"/>
<reference evidence="1 2" key="1">
    <citation type="journal article" date="2007" name="Nat. Biotechnol.">
        <title>Genome sequence of the lignocellulose-bioconverting and xylose-fermenting yeast Pichia stipitis.</title>
        <authorList>
            <person name="Jeffries T.W."/>
            <person name="Grigoriev I.V."/>
            <person name="Grimwood J."/>
            <person name="Laplaza J.M."/>
            <person name="Aerts A."/>
            <person name="Salamov A."/>
            <person name="Schmutz J."/>
            <person name="Lindquist E."/>
            <person name="Dehal P."/>
            <person name="Shapiro H."/>
            <person name="Jin Y.S."/>
            <person name="Passoth V."/>
            <person name="Richardson P.M."/>
        </authorList>
    </citation>
    <scope>NUCLEOTIDE SEQUENCE [LARGE SCALE GENOMIC DNA]</scope>
    <source>
        <strain evidence="2">ATCC 58785 / CBS 6054 / NBRC 10063 / NRRL Y-11545</strain>
    </source>
</reference>
<dbReference type="Gene3D" id="2.40.160.20">
    <property type="match status" value="1"/>
</dbReference>
<protein>
    <submittedName>
        <fullName evidence="1">Uncharacterized protein</fullName>
    </submittedName>
</protein>
<sequence>MVASTLDSSIAPSLPTAPKPVPVFTFNLKLAGEPSSIFVSKEQDKALSLATIADGEIRTVENELGLEFDVSGITGFDDLNARPSVNAATLDCKLYGKTGSGAGVYVRYGGVVQFLEPSLLVMSNQKPTSEFDESYVTCNPTFTFDSNVEEKYQWVLRENFFGKGRFVRDSAGVLHVQYFIYVFR</sequence>
<accession>A3LRF2</accession>
<dbReference type="AlphaFoldDB" id="A3LRF2"/>
<dbReference type="EMBL" id="CP000497">
    <property type="protein sequence ID" value="ABN65374.2"/>
    <property type="molecule type" value="Genomic_DNA"/>
</dbReference>
<dbReference type="Pfam" id="PF11578">
    <property type="entry name" value="DUF3237"/>
    <property type="match status" value="1"/>
</dbReference>
<keyword evidence="2" id="KW-1185">Reference proteome</keyword>
<dbReference type="eggNOG" id="ENOG502SEMM">
    <property type="taxonomic scope" value="Eukaryota"/>
</dbReference>
<dbReference type="KEGG" id="pic:PICST_30667"/>
<dbReference type="OMA" id="LDCKLYG"/>
<dbReference type="GeneID" id="4838357"/>
<name>A3LRF2_PICST</name>
<evidence type="ECO:0000313" key="2">
    <source>
        <dbReference type="Proteomes" id="UP000002258"/>
    </source>
</evidence>